<evidence type="ECO:0000259" key="3">
    <source>
        <dbReference type="Pfam" id="PF00185"/>
    </source>
</evidence>
<gene>
    <name evidence="5" type="ORF">Q9312_16840</name>
</gene>
<evidence type="ECO:0000256" key="1">
    <source>
        <dbReference type="ARBA" id="ARBA00022679"/>
    </source>
</evidence>
<dbReference type="RefSeq" id="WP_309202020.1">
    <property type="nucleotide sequence ID" value="NZ_CP133548.1"/>
</dbReference>
<dbReference type="GO" id="GO:0006520">
    <property type="term" value="P:amino acid metabolic process"/>
    <property type="evidence" value="ECO:0007669"/>
    <property type="project" value="InterPro"/>
</dbReference>
<evidence type="ECO:0000313" key="6">
    <source>
        <dbReference type="Proteomes" id="UP001239782"/>
    </source>
</evidence>
<evidence type="ECO:0000256" key="2">
    <source>
        <dbReference type="RuleBase" id="RU003634"/>
    </source>
</evidence>
<dbReference type="InterPro" id="IPR006130">
    <property type="entry name" value="Asp/Orn_carbamoylTrfase"/>
</dbReference>
<protein>
    <recommendedName>
        <fullName evidence="7">Aspartate transcarbamylase</fullName>
    </recommendedName>
</protein>
<evidence type="ECO:0008006" key="7">
    <source>
        <dbReference type="Google" id="ProtNLM"/>
    </source>
</evidence>
<dbReference type="PANTHER" id="PTHR45753:SF6">
    <property type="entry name" value="ASPARTATE CARBAMOYLTRANSFERASE"/>
    <property type="match status" value="1"/>
</dbReference>
<dbReference type="PANTHER" id="PTHR45753">
    <property type="entry name" value="ORNITHINE CARBAMOYLTRANSFERASE, MITOCHONDRIAL"/>
    <property type="match status" value="1"/>
</dbReference>
<sequence length="358" mass="40370">MVEPISNEEVCFSREKLDVYGDAHPKALLKAIQEEGDHLKNLAEQHIVSADQFTRDELLQLFRLSAKYEGNPERFSSPLKGKILISAFYEPSTRTRLSFESAWHRLGGDIMSITDRSTTGIAKGESLQDVGEMFNNYGDCVVLRDSNEESVRLMMNSLRIPIINAGNGTDEHPTQALADLYTILKWRPGLISDCENTPKIKMGIVGIPNKMRTVRSLLKVLAIFPEFFDEVTVFHDGSNTQVFDEGQIEHLQNKGLNVSVSTELYDKLPELDIVYINAIAWVGNTFESFGDKFVLDSNAPLKKDAIIMHPLARGEELSTELDTTSHNWYFSQARGAVFLRMALLTCMCQRTERVMDIV</sequence>
<evidence type="ECO:0000313" key="5">
    <source>
        <dbReference type="EMBL" id="WMS86884.1"/>
    </source>
</evidence>
<dbReference type="Proteomes" id="UP001239782">
    <property type="component" value="Chromosome"/>
</dbReference>
<keyword evidence="6" id="KW-1185">Reference proteome</keyword>
<dbReference type="Gene3D" id="3.40.50.1370">
    <property type="entry name" value="Aspartate/ornithine carbamoyltransferase"/>
    <property type="match status" value="2"/>
</dbReference>
<dbReference type="KEGG" id="plei:Q9312_16840"/>
<keyword evidence="1 2" id="KW-0808">Transferase</keyword>
<accession>A0AA51RSX8</accession>
<dbReference type="GO" id="GO:0016743">
    <property type="term" value="F:carboxyl- or carbamoyltransferase activity"/>
    <property type="evidence" value="ECO:0007669"/>
    <property type="project" value="InterPro"/>
</dbReference>
<dbReference type="Pfam" id="PF00185">
    <property type="entry name" value="OTCace"/>
    <property type="match status" value="1"/>
</dbReference>
<name>A0AA51RSX8_9GAMM</name>
<reference evidence="5 6" key="1">
    <citation type="submission" date="2023-08" db="EMBL/GenBank/DDBJ databases">
        <title>Pleionea litopenaei sp. nov., isolated from stomach of juvenile Litopenaeus vannamei.</title>
        <authorList>
            <person name="Rho A.M."/>
            <person name="Hwang C.Y."/>
        </authorList>
    </citation>
    <scope>NUCLEOTIDE SEQUENCE [LARGE SCALE GENOMIC DNA]</scope>
    <source>
        <strain evidence="5 6">HL-JVS1</strain>
    </source>
</reference>
<dbReference type="PRINTS" id="PR00101">
    <property type="entry name" value="ATCASE"/>
</dbReference>
<dbReference type="Pfam" id="PF02729">
    <property type="entry name" value="OTCace_N"/>
    <property type="match status" value="1"/>
</dbReference>
<evidence type="ECO:0000259" key="4">
    <source>
        <dbReference type="Pfam" id="PF02729"/>
    </source>
</evidence>
<organism evidence="5 6">
    <name type="scientific">Pleionea litopenaei</name>
    <dbReference type="NCBI Taxonomy" id="3070815"/>
    <lineage>
        <taxon>Bacteria</taxon>
        <taxon>Pseudomonadati</taxon>
        <taxon>Pseudomonadota</taxon>
        <taxon>Gammaproteobacteria</taxon>
        <taxon>Oceanospirillales</taxon>
        <taxon>Pleioneaceae</taxon>
        <taxon>Pleionea</taxon>
    </lineage>
</organism>
<dbReference type="PRINTS" id="PR00100">
    <property type="entry name" value="AOTCASE"/>
</dbReference>
<dbReference type="PROSITE" id="PS00097">
    <property type="entry name" value="CARBAMOYLTRANSFERASE"/>
    <property type="match status" value="1"/>
</dbReference>
<dbReference type="InterPro" id="IPR006131">
    <property type="entry name" value="Asp_carbamoyltransf_Asp/Orn-bd"/>
</dbReference>
<dbReference type="GO" id="GO:0016597">
    <property type="term" value="F:amino acid binding"/>
    <property type="evidence" value="ECO:0007669"/>
    <property type="project" value="InterPro"/>
</dbReference>
<feature type="domain" description="Aspartate/ornithine carbamoyltransferase carbamoyl-P binding" evidence="4">
    <location>
        <begin position="45"/>
        <end position="184"/>
    </location>
</feature>
<feature type="domain" description="Aspartate/ornithine carbamoyltransferase Asp/Orn-binding" evidence="3">
    <location>
        <begin position="200"/>
        <end position="346"/>
    </location>
</feature>
<proteinExistence type="inferred from homology"/>
<dbReference type="SUPFAM" id="SSF53671">
    <property type="entry name" value="Aspartate/ornithine carbamoyltransferase"/>
    <property type="match status" value="1"/>
</dbReference>
<dbReference type="EMBL" id="CP133548">
    <property type="protein sequence ID" value="WMS86884.1"/>
    <property type="molecule type" value="Genomic_DNA"/>
</dbReference>
<dbReference type="InterPro" id="IPR036901">
    <property type="entry name" value="Asp/Orn_carbamoylTrfase_sf"/>
</dbReference>
<dbReference type="AlphaFoldDB" id="A0AA51RSX8"/>
<dbReference type="InterPro" id="IPR006132">
    <property type="entry name" value="Asp/Orn_carbamoyltranf_P-bd"/>
</dbReference>
<comment type="similarity">
    <text evidence="2">Belongs to the aspartate/ornithine carbamoyltransferase superfamily.</text>
</comment>
<dbReference type="GO" id="GO:0005829">
    <property type="term" value="C:cytosol"/>
    <property type="evidence" value="ECO:0007669"/>
    <property type="project" value="TreeGrafter"/>
</dbReference>